<gene>
    <name evidence="2" type="ordered locus">LIV_1368</name>
</gene>
<name>G2Z8F5_LISIP</name>
<feature type="compositionally biased region" description="Basic residues" evidence="1">
    <location>
        <begin position="138"/>
        <end position="147"/>
    </location>
</feature>
<reference evidence="2 3" key="1">
    <citation type="journal article" date="2011" name="J. Bacteriol.">
        <title>Complete genome sequence of the animal pathogen Listeria ivanovii, which provides insights into host specificities and evolution of the genus Listeria.</title>
        <authorList>
            <person name="Buchrieser C."/>
            <person name="Rusniok C."/>
            <person name="Garrido P."/>
            <person name="Hain T."/>
            <person name="Scortti M."/>
            <person name="Lampidis R."/>
            <person name="Karst U."/>
            <person name="Chakraborty T."/>
            <person name="Cossart P."/>
            <person name="Kreft J."/>
            <person name="Vazquez-Boland J.A."/>
            <person name="Goebel W."/>
            <person name="Glaser P."/>
        </authorList>
    </citation>
    <scope>NUCLEOTIDE SEQUENCE [LARGE SCALE GENOMIC DNA]</scope>
    <source>
        <strain evidence="3">ATCC BAA-678 / PAM 55</strain>
    </source>
</reference>
<dbReference type="HOGENOM" id="CLU_1650074_0_0_9"/>
<dbReference type="GeneID" id="57076350"/>
<dbReference type="Proteomes" id="UP000001286">
    <property type="component" value="Chromosome"/>
</dbReference>
<dbReference type="AlphaFoldDB" id="G2Z8F5"/>
<dbReference type="RefSeq" id="WP_014092792.1">
    <property type="nucleotide sequence ID" value="NC_016011.1"/>
</dbReference>
<feature type="compositionally biased region" description="Basic and acidic residues" evidence="1">
    <location>
        <begin position="107"/>
        <end position="124"/>
    </location>
</feature>
<dbReference type="EMBL" id="FR687253">
    <property type="protein sequence ID" value="CBW85847.1"/>
    <property type="molecule type" value="Genomic_DNA"/>
</dbReference>
<sequence>MRKIKQLMPLSLMLLILFSLVCFENIVVAKNVVHEGSSGPGLAGGGGARLKPGGGSAKPKPKPKPTVSQAYSTAKSKGSKTANHSSVTKSKKVTSLPKTGKAYSSKDFYDGKKVKQRRYYDKNGKAQMDIDYTNHGNAKAHPKVPHRHNFDSKGNRGKDY</sequence>
<evidence type="ECO:0000313" key="3">
    <source>
        <dbReference type="Proteomes" id="UP000001286"/>
    </source>
</evidence>
<dbReference type="eggNOG" id="ENOG5033HAA">
    <property type="taxonomic scope" value="Bacteria"/>
</dbReference>
<feature type="region of interest" description="Disordered" evidence="1">
    <location>
        <begin position="38"/>
        <end position="160"/>
    </location>
</feature>
<evidence type="ECO:0000313" key="2">
    <source>
        <dbReference type="EMBL" id="CBW85847.1"/>
    </source>
</evidence>
<feature type="compositionally biased region" description="Polar residues" evidence="1">
    <location>
        <begin position="66"/>
        <end position="84"/>
    </location>
</feature>
<feature type="compositionally biased region" description="Gly residues" evidence="1">
    <location>
        <begin position="38"/>
        <end position="56"/>
    </location>
</feature>
<protein>
    <submittedName>
        <fullName evidence="2">Uncharacterized protein</fullName>
    </submittedName>
</protein>
<feature type="compositionally biased region" description="Basic and acidic residues" evidence="1">
    <location>
        <begin position="148"/>
        <end position="160"/>
    </location>
</feature>
<proteinExistence type="predicted"/>
<dbReference type="KEGG" id="liv:LIV_1368"/>
<evidence type="ECO:0000256" key="1">
    <source>
        <dbReference type="SAM" id="MobiDB-lite"/>
    </source>
</evidence>
<organism evidence="2 3">
    <name type="scientific">Listeria ivanovii (strain ATCC BAA-678 / PAM 55)</name>
    <dbReference type="NCBI Taxonomy" id="881621"/>
    <lineage>
        <taxon>Bacteria</taxon>
        <taxon>Bacillati</taxon>
        <taxon>Bacillota</taxon>
        <taxon>Bacilli</taxon>
        <taxon>Bacillales</taxon>
        <taxon>Listeriaceae</taxon>
        <taxon>Listeria</taxon>
    </lineage>
</organism>
<accession>G2Z8F5</accession>
<dbReference type="OrthoDB" id="41445at2"/>